<evidence type="ECO:0000313" key="2">
    <source>
        <dbReference type="EMBL" id="KAK8016212.1"/>
    </source>
</evidence>
<comment type="caution">
    <text evidence="2">The sequence shown here is derived from an EMBL/GenBank/DDBJ whole genome shotgun (WGS) entry which is preliminary data.</text>
</comment>
<dbReference type="Proteomes" id="UP001444661">
    <property type="component" value="Unassembled WGS sequence"/>
</dbReference>
<dbReference type="PANTHER" id="PTHR30336">
    <property type="entry name" value="INNER MEMBRANE PROTEIN, PROBABLE PERMEASE"/>
    <property type="match status" value="1"/>
</dbReference>
<dbReference type="InterPro" id="IPR051599">
    <property type="entry name" value="Cell_Envelope_Assoc"/>
</dbReference>
<dbReference type="PANTHER" id="PTHR30336:SF20">
    <property type="entry name" value="DUF218 DOMAIN-CONTAINING PROTEIN"/>
    <property type="match status" value="1"/>
</dbReference>
<keyword evidence="3" id="KW-1185">Reference proteome</keyword>
<dbReference type="InterPro" id="IPR014729">
    <property type="entry name" value="Rossmann-like_a/b/a_fold"/>
</dbReference>
<gene>
    <name evidence="2" type="ORF">PG993_014401</name>
</gene>
<sequence length="230" mass="25987">MASDTASAAAAGSSSSSIEADAETVFEYHKMGMPPQRPVDAVFCLCSLDVRVAHRAAVLFLTGYGDRFLIFSGGVGKLTQGRFAKPEAEMFADIAREMGVPDDKIIVENRSTNTGENVRFVWDLLEQRRVKVQSFVLVQKPYMERRTYATFKKQWPDPETVITVTSPQIDWRDYPDVFNPRELVVNIMVGDLVRIREYPAKGFQIHQDIPDEVWDAGQRLIKAGYSRHLP</sequence>
<reference evidence="2 3" key="1">
    <citation type="submission" date="2023-01" db="EMBL/GenBank/DDBJ databases">
        <title>Analysis of 21 Apiospora genomes using comparative genomics revels a genus with tremendous synthesis potential of carbohydrate active enzymes and secondary metabolites.</title>
        <authorList>
            <person name="Sorensen T."/>
        </authorList>
    </citation>
    <scope>NUCLEOTIDE SEQUENCE [LARGE SCALE GENOMIC DNA]</scope>
    <source>
        <strain evidence="2 3">CBS 33761</strain>
    </source>
</reference>
<dbReference type="Gene3D" id="3.40.50.620">
    <property type="entry name" value="HUPs"/>
    <property type="match status" value="1"/>
</dbReference>
<dbReference type="CDD" id="cd06259">
    <property type="entry name" value="YdcF-like"/>
    <property type="match status" value="1"/>
</dbReference>
<dbReference type="EMBL" id="JAQQWK010000014">
    <property type="protein sequence ID" value="KAK8016212.1"/>
    <property type="molecule type" value="Genomic_DNA"/>
</dbReference>
<dbReference type="InterPro" id="IPR003848">
    <property type="entry name" value="DUF218"/>
</dbReference>
<dbReference type="Pfam" id="PF02698">
    <property type="entry name" value="DUF218"/>
    <property type="match status" value="1"/>
</dbReference>
<accession>A0ABR1RMY1</accession>
<organism evidence="2 3">
    <name type="scientific">Apiospora rasikravindrae</name>
    <dbReference type="NCBI Taxonomy" id="990691"/>
    <lineage>
        <taxon>Eukaryota</taxon>
        <taxon>Fungi</taxon>
        <taxon>Dikarya</taxon>
        <taxon>Ascomycota</taxon>
        <taxon>Pezizomycotina</taxon>
        <taxon>Sordariomycetes</taxon>
        <taxon>Xylariomycetidae</taxon>
        <taxon>Amphisphaeriales</taxon>
        <taxon>Apiosporaceae</taxon>
        <taxon>Apiospora</taxon>
    </lineage>
</organism>
<protein>
    <recommendedName>
        <fullName evidence="1">DUF218 domain-containing protein</fullName>
    </recommendedName>
</protein>
<evidence type="ECO:0000313" key="3">
    <source>
        <dbReference type="Proteomes" id="UP001444661"/>
    </source>
</evidence>
<name>A0ABR1RMY1_9PEZI</name>
<feature type="domain" description="DUF218" evidence="1">
    <location>
        <begin position="53"/>
        <end position="174"/>
    </location>
</feature>
<proteinExistence type="predicted"/>
<evidence type="ECO:0000259" key="1">
    <source>
        <dbReference type="Pfam" id="PF02698"/>
    </source>
</evidence>